<evidence type="ECO:0000313" key="1">
    <source>
        <dbReference type="EMBL" id="CAD8066051.1"/>
    </source>
</evidence>
<accession>A0A8S1LHN4</accession>
<sequence>MDKNFEVDDINSIKTLKVYNNGNLIYFNKTKSIKSQIHEMWKKQSYLFLLIINERKQQMKQLLPLFIKNWRIVQNMQREREIIKIAKIFERISMRDLKQSEELQRKFIQLNQDLNIKKV</sequence>
<name>A0A8S1LHN4_9CILI</name>
<dbReference type="EMBL" id="CAJJDN010000021">
    <property type="protein sequence ID" value="CAD8066051.1"/>
    <property type="molecule type" value="Genomic_DNA"/>
</dbReference>
<reference evidence="1" key="1">
    <citation type="submission" date="2021-01" db="EMBL/GenBank/DDBJ databases">
        <authorList>
            <consortium name="Genoscope - CEA"/>
            <person name="William W."/>
        </authorList>
    </citation>
    <scope>NUCLEOTIDE SEQUENCE</scope>
</reference>
<comment type="caution">
    <text evidence="1">The sequence shown here is derived from an EMBL/GenBank/DDBJ whole genome shotgun (WGS) entry which is preliminary data.</text>
</comment>
<protein>
    <submittedName>
        <fullName evidence="1">Uncharacterized protein</fullName>
    </submittedName>
</protein>
<gene>
    <name evidence="1" type="ORF">PSON_ATCC_30995.1.T0210104</name>
</gene>
<keyword evidence="2" id="KW-1185">Reference proteome</keyword>
<dbReference type="AlphaFoldDB" id="A0A8S1LHN4"/>
<proteinExistence type="predicted"/>
<evidence type="ECO:0000313" key="2">
    <source>
        <dbReference type="Proteomes" id="UP000692954"/>
    </source>
</evidence>
<organism evidence="1 2">
    <name type="scientific">Paramecium sonneborni</name>
    <dbReference type="NCBI Taxonomy" id="65129"/>
    <lineage>
        <taxon>Eukaryota</taxon>
        <taxon>Sar</taxon>
        <taxon>Alveolata</taxon>
        <taxon>Ciliophora</taxon>
        <taxon>Intramacronucleata</taxon>
        <taxon>Oligohymenophorea</taxon>
        <taxon>Peniculida</taxon>
        <taxon>Parameciidae</taxon>
        <taxon>Paramecium</taxon>
    </lineage>
</organism>
<dbReference type="Proteomes" id="UP000692954">
    <property type="component" value="Unassembled WGS sequence"/>
</dbReference>